<dbReference type="Proteomes" id="UP000319728">
    <property type="component" value="Unassembled WGS sequence"/>
</dbReference>
<protein>
    <recommendedName>
        <fullName evidence="2">HNH nuclease domain-containing protein</fullName>
    </recommendedName>
</protein>
<name>A0A562WBF0_9ACTN</name>
<evidence type="ECO:0000313" key="4">
    <source>
        <dbReference type="Proteomes" id="UP000319728"/>
    </source>
</evidence>
<keyword evidence="1" id="KW-0472">Membrane</keyword>
<organism evidence="3 4">
    <name type="scientific">Micromonospora sagamiensis</name>
    <dbReference type="NCBI Taxonomy" id="47875"/>
    <lineage>
        <taxon>Bacteria</taxon>
        <taxon>Bacillati</taxon>
        <taxon>Actinomycetota</taxon>
        <taxon>Actinomycetes</taxon>
        <taxon>Micromonosporales</taxon>
        <taxon>Micromonosporaceae</taxon>
        <taxon>Micromonospora</taxon>
    </lineage>
</organism>
<gene>
    <name evidence="3" type="ORF">JD81_01082</name>
</gene>
<sequence>MLSRGTCYEPVCKERVLKMTGSGTPRVNVQIAHIRALGRGEARYEGGFPKERLNNFENLILLCSAHHTEVDSDLWKTLYPIEVLVKWKVDREGDLGVTLRELPPLTDNALLQDLMVNAVDGMRKEIVGAIDELKDISLDTAKMIKSMVSASFNQPYLTDDAIAKLEFTARVFANFEDKTWMLYESAEGMRTLDDAVNLLYESSLAFKDAPDYIPMLYEASLALKHAPDYSPMLYEAAQGLRYLEDQVGPLRMAVDRLEGLDANARVLSTAADSIGGASLGTRIGGLERAVDNFVRASSSIQEMSEVAQSIEKASENLAMAASAVDKGVGGWNWHSFRWGMFWSAALVVVILGLWSFVLAKQGG</sequence>
<evidence type="ECO:0000256" key="1">
    <source>
        <dbReference type="SAM" id="Phobius"/>
    </source>
</evidence>
<keyword evidence="4" id="KW-1185">Reference proteome</keyword>
<reference evidence="3 4" key="1">
    <citation type="submission" date="2019-07" db="EMBL/GenBank/DDBJ databases">
        <title>R&amp;d 2014.</title>
        <authorList>
            <person name="Klenk H.-P."/>
        </authorList>
    </citation>
    <scope>NUCLEOTIDE SEQUENCE [LARGE SCALE GENOMIC DNA]</scope>
    <source>
        <strain evidence="3 4">DSM 43912</strain>
    </source>
</reference>
<keyword evidence="1" id="KW-0812">Transmembrane</keyword>
<keyword evidence="1" id="KW-1133">Transmembrane helix</keyword>
<dbReference type="Pfam" id="PF13391">
    <property type="entry name" value="HNH_2"/>
    <property type="match status" value="1"/>
</dbReference>
<accession>A0A562WBF0</accession>
<dbReference type="AlphaFoldDB" id="A0A562WBF0"/>
<feature type="domain" description="HNH nuclease" evidence="2">
    <location>
        <begin position="20"/>
        <end position="72"/>
    </location>
</feature>
<evidence type="ECO:0000259" key="2">
    <source>
        <dbReference type="Pfam" id="PF13391"/>
    </source>
</evidence>
<evidence type="ECO:0000313" key="3">
    <source>
        <dbReference type="EMBL" id="TWJ27592.1"/>
    </source>
</evidence>
<feature type="transmembrane region" description="Helical" evidence="1">
    <location>
        <begin position="338"/>
        <end position="359"/>
    </location>
</feature>
<dbReference type="InterPro" id="IPR003615">
    <property type="entry name" value="HNH_nuc"/>
</dbReference>
<dbReference type="EMBL" id="VLLP01000001">
    <property type="protein sequence ID" value="TWJ27592.1"/>
    <property type="molecule type" value="Genomic_DNA"/>
</dbReference>
<proteinExistence type="predicted"/>
<comment type="caution">
    <text evidence="3">The sequence shown here is derived from an EMBL/GenBank/DDBJ whole genome shotgun (WGS) entry which is preliminary data.</text>
</comment>